<dbReference type="Proteomes" id="UP000006352">
    <property type="component" value="Unassembled WGS sequence"/>
</dbReference>
<evidence type="ECO:0000313" key="2">
    <source>
        <dbReference type="Proteomes" id="UP000006352"/>
    </source>
</evidence>
<evidence type="ECO:0000313" key="1">
    <source>
        <dbReference type="EMBL" id="CCM07063.1"/>
    </source>
</evidence>
<dbReference type="EMBL" id="HE797632">
    <property type="protein sequence ID" value="CCM07063.1"/>
    <property type="molecule type" value="Genomic_DNA"/>
</dbReference>
<name>J7SCZ9_9APHY</name>
<dbReference type="AlphaFoldDB" id="J7SCZ9"/>
<keyword evidence="2" id="KW-1185">Reference proteome</keyword>
<protein>
    <submittedName>
        <fullName evidence="1">Uncharacterized protein</fullName>
    </submittedName>
</protein>
<dbReference type="InParanoid" id="J7SCZ9"/>
<organism evidence="1 2">
    <name type="scientific">Fibroporia radiculosa</name>
    <dbReference type="NCBI Taxonomy" id="599839"/>
    <lineage>
        <taxon>Eukaryota</taxon>
        <taxon>Fungi</taxon>
        <taxon>Dikarya</taxon>
        <taxon>Basidiomycota</taxon>
        <taxon>Agaricomycotina</taxon>
        <taxon>Agaricomycetes</taxon>
        <taxon>Polyporales</taxon>
        <taxon>Fibroporiaceae</taxon>
        <taxon>Fibroporia</taxon>
    </lineage>
</organism>
<sequence length="20" mass="2383">MKRLMVMKHQRIKAVTLLSV</sequence>
<accession>J7SCZ9</accession>
<proteinExistence type="predicted"/>
<reference evidence="1 2" key="1">
    <citation type="journal article" date="2012" name="Appl. Environ. Microbiol.">
        <title>Short-read sequencing for genomic analysis of the brown rot fungus Fibroporia radiculosa.</title>
        <authorList>
            <person name="Tang J.D."/>
            <person name="Perkins A.D."/>
            <person name="Sonstegard T.S."/>
            <person name="Schroeder S.G."/>
            <person name="Burgess S.C."/>
            <person name="Diehl S.V."/>
        </authorList>
    </citation>
    <scope>NUCLEOTIDE SEQUENCE [LARGE SCALE GENOMIC DNA]</scope>
    <source>
        <strain evidence="1 2">TFFH 294</strain>
    </source>
</reference>
<gene>
    <name evidence="1" type="ORF">FIBRA_09386</name>
</gene>
<dbReference type="HOGENOM" id="CLU_3428523_0_0_1"/>